<accession>A0A814VHG8</accession>
<feature type="compositionally biased region" description="Basic and acidic residues" evidence="2">
    <location>
        <begin position="278"/>
        <end position="290"/>
    </location>
</feature>
<dbReference type="PANTHER" id="PTHR43000">
    <property type="entry name" value="DTDP-D-GLUCOSE 4,6-DEHYDRATASE-RELATED"/>
    <property type="match status" value="1"/>
</dbReference>
<comment type="similarity">
    <text evidence="1">Belongs to the NAD(P)-dependent epimerase/dehydratase family.</text>
</comment>
<protein>
    <recommendedName>
        <fullName evidence="3">NAD-dependent epimerase/dehydratase domain-containing protein</fullName>
    </recommendedName>
</protein>
<dbReference type="Pfam" id="PF01370">
    <property type="entry name" value="Epimerase"/>
    <property type="match status" value="1"/>
</dbReference>
<evidence type="ECO:0000313" key="5">
    <source>
        <dbReference type="Proteomes" id="UP000663864"/>
    </source>
</evidence>
<feature type="domain" description="NAD-dependent epimerase/dehydratase" evidence="3">
    <location>
        <begin position="11"/>
        <end position="175"/>
    </location>
</feature>
<dbReference type="AlphaFoldDB" id="A0A814VHG8"/>
<evidence type="ECO:0000313" key="4">
    <source>
        <dbReference type="EMBL" id="CAF1188261.1"/>
    </source>
</evidence>
<organism evidence="4 5">
    <name type="scientific">Rotaria sordida</name>
    <dbReference type="NCBI Taxonomy" id="392033"/>
    <lineage>
        <taxon>Eukaryota</taxon>
        <taxon>Metazoa</taxon>
        <taxon>Spiralia</taxon>
        <taxon>Gnathifera</taxon>
        <taxon>Rotifera</taxon>
        <taxon>Eurotatoria</taxon>
        <taxon>Bdelloidea</taxon>
        <taxon>Philodinida</taxon>
        <taxon>Philodinidae</taxon>
        <taxon>Rotaria</taxon>
    </lineage>
</organism>
<reference evidence="4" key="1">
    <citation type="submission" date="2021-02" db="EMBL/GenBank/DDBJ databases">
        <authorList>
            <person name="Nowell W R."/>
        </authorList>
    </citation>
    <scope>NUCLEOTIDE SEQUENCE</scope>
</reference>
<evidence type="ECO:0000259" key="3">
    <source>
        <dbReference type="Pfam" id="PF01370"/>
    </source>
</evidence>
<sequence length="290" mass="32455">MTTTTNTPRFILVTGAAGRIGSYFTKNANKQKYKLRLMVHPLNPPEEVEPLKSHGEVIEAELEKVETLLKACEGVDTVFHLAGQPDPNARWDSLLKDNIIGTYNIFLAAKKSGIKRVIYASSIHAISGYPQDIQVRTTDPVNPGDLYGVSKCFGEALGCYMGEQEGLSTIAIRIGSYQPYSVLKDESRSATLMNSWLSQPDAVHLFERCIDAPLTVKFAIVHGLSRNTFNRMDINSTCELLGYDPQDNFFEAQESFKPLNITNRLPTFSLHNRQQKSGLRDKSPEQRKEN</sequence>
<dbReference type="InterPro" id="IPR001509">
    <property type="entry name" value="Epimerase_deHydtase"/>
</dbReference>
<proteinExistence type="inferred from homology"/>
<name>A0A814VHG8_9BILA</name>
<gene>
    <name evidence="4" type="ORF">ZHD862_LOCUS22151</name>
</gene>
<evidence type="ECO:0000256" key="1">
    <source>
        <dbReference type="ARBA" id="ARBA00007637"/>
    </source>
</evidence>
<feature type="region of interest" description="Disordered" evidence="2">
    <location>
        <begin position="270"/>
        <end position="290"/>
    </location>
</feature>
<dbReference type="Gene3D" id="3.40.50.720">
    <property type="entry name" value="NAD(P)-binding Rossmann-like Domain"/>
    <property type="match status" value="1"/>
</dbReference>
<evidence type="ECO:0000256" key="2">
    <source>
        <dbReference type="SAM" id="MobiDB-lite"/>
    </source>
</evidence>
<dbReference type="EMBL" id="CAJNOT010001364">
    <property type="protein sequence ID" value="CAF1188261.1"/>
    <property type="molecule type" value="Genomic_DNA"/>
</dbReference>
<dbReference type="SUPFAM" id="SSF51735">
    <property type="entry name" value="NAD(P)-binding Rossmann-fold domains"/>
    <property type="match status" value="1"/>
</dbReference>
<comment type="caution">
    <text evidence="4">The sequence shown here is derived from an EMBL/GenBank/DDBJ whole genome shotgun (WGS) entry which is preliminary data.</text>
</comment>
<dbReference type="InterPro" id="IPR036291">
    <property type="entry name" value="NAD(P)-bd_dom_sf"/>
</dbReference>
<dbReference type="Proteomes" id="UP000663864">
    <property type="component" value="Unassembled WGS sequence"/>
</dbReference>